<reference evidence="13 14" key="1">
    <citation type="submission" date="2022-04" db="EMBL/GenBank/DDBJ databases">
        <title>Occurrence of NDM-1-producing Shewanella putrefaciens and Acinetobacter portensis in a dairy farm from China.</title>
        <authorList>
            <person name="Li R."/>
            <person name="Zhang L."/>
        </authorList>
    </citation>
    <scope>NUCLEOTIDE SEQUENCE [LARGE SCALE GENOMIC DNA]</scope>
    <source>
        <strain evidence="13 14">JNE5</strain>
    </source>
</reference>
<dbReference type="Pfam" id="PF00672">
    <property type="entry name" value="HAMP"/>
    <property type="match status" value="1"/>
</dbReference>
<comment type="catalytic activity">
    <reaction evidence="1">
        <text>ATP + protein L-histidine = ADP + protein N-phospho-L-histidine.</text>
        <dbReference type="EC" id="2.7.13.3"/>
    </reaction>
</comment>
<evidence type="ECO:0000259" key="12">
    <source>
        <dbReference type="PROSITE" id="PS50885"/>
    </source>
</evidence>
<keyword evidence="5" id="KW-0597">Phosphoprotein</keyword>
<feature type="transmembrane region" description="Helical" evidence="10">
    <location>
        <begin position="6"/>
        <end position="29"/>
    </location>
</feature>
<dbReference type="Proteomes" id="UP000831422">
    <property type="component" value="Chromosome"/>
</dbReference>
<dbReference type="EMBL" id="CP096120">
    <property type="protein sequence ID" value="UPO23823.1"/>
    <property type="molecule type" value="Genomic_DNA"/>
</dbReference>
<evidence type="ECO:0000256" key="2">
    <source>
        <dbReference type="ARBA" id="ARBA00004651"/>
    </source>
</evidence>
<dbReference type="Pfam" id="PF02518">
    <property type="entry name" value="HATPase_c"/>
    <property type="match status" value="1"/>
</dbReference>
<dbReference type="GO" id="GO:0016301">
    <property type="term" value="F:kinase activity"/>
    <property type="evidence" value="ECO:0007669"/>
    <property type="project" value="UniProtKB-KW"/>
</dbReference>
<protein>
    <recommendedName>
        <fullName evidence="3">histidine kinase</fullName>
        <ecNumber evidence="3">2.7.13.3</ecNumber>
    </recommendedName>
</protein>
<dbReference type="PROSITE" id="PS50885">
    <property type="entry name" value="HAMP"/>
    <property type="match status" value="1"/>
</dbReference>
<dbReference type="InterPro" id="IPR050980">
    <property type="entry name" value="2C_sensor_his_kinase"/>
</dbReference>
<dbReference type="SUPFAM" id="SSF47384">
    <property type="entry name" value="Homodimeric domain of signal transducing histidine kinase"/>
    <property type="match status" value="1"/>
</dbReference>
<evidence type="ECO:0000256" key="5">
    <source>
        <dbReference type="ARBA" id="ARBA00022553"/>
    </source>
</evidence>
<dbReference type="SMART" id="SM00387">
    <property type="entry name" value="HATPase_c"/>
    <property type="match status" value="1"/>
</dbReference>
<dbReference type="RefSeq" id="WP_248103906.1">
    <property type="nucleotide sequence ID" value="NZ_CP096120.1"/>
</dbReference>
<dbReference type="InterPro" id="IPR003660">
    <property type="entry name" value="HAMP_dom"/>
</dbReference>
<feature type="domain" description="Histidine kinase" evidence="11">
    <location>
        <begin position="321"/>
        <end position="535"/>
    </location>
</feature>
<dbReference type="PROSITE" id="PS50109">
    <property type="entry name" value="HIS_KIN"/>
    <property type="match status" value="1"/>
</dbReference>
<keyword evidence="7" id="KW-0547">Nucleotide-binding</keyword>
<evidence type="ECO:0000256" key="9">
    <source>
        <dbReference type="ARBA" id="ARBA00022840"/>
    </source>
</evidence>
<evidence type="ECO:0000256" key="3">
    <source>
        <dbReference type="ARBA" id="ARBA00012438"/>
    </source>
</evidence>
<evidence type="ECO:0000256" key="8">
    <source>
        <dbReference type="ARBA" id="ARBA00022777"/>
    </source>
</evidence>
<organism evidence="13 14">
    <name type="scientific">Acinetobacter portensis</name>
    <dbReference type="NCBI Taxonomy" id="1839785"/>
    <lineage>
        <taxon>Bacteria</taxon>
        <taxon>Pseudomonadati</taxon>
        <taxon>Pseudomonadota</taxon>
        <taxon>Gammaproteobacteria</taxon>
        <taxon>Moraxellales</taxon>
        <taxon>Moraxellaceae</taxon>
        <taxon>Acinetobacter</taxon>
    </lineage>
</organism>
<dbReference type="SMART" id="SM00304">
    <property type="entry name" value="HAMP"/>
    <property type="match status" value="1"/>
</dbReference>
<keyword evidence="14" id="KW-1185">Reference proteome</keyword>
<keyword evidence="9" id="KW-0067">ATP-binding</keyword>
<dbReference type="InterPro" id="IPR036890">
    <property type="entry name" value="HATPase_C_sf"/>
</dbReference>
<comment type="subcellular location">
    <subcellularLocation>
        <location evidence="2">Cell membrane</location>
        <topology evidence="2">Multi-pass membrane protein</topology>
    </subcellularLocation>
</comment>
<dbReference type="PRINTS" id="PR00344">
    <property type="entry name" value="BCTRLSENSOR"/>
</dbReference>
<evidence type="ECO:0000313" key="14">
    <source>
        <dbReference type="Proteomes" id="UP000831422"/>
    </source>
</evidence>
<keyword evidence="10" id="KW-1133">Transmembrane helix</keyword>
<keyword evidence="8 13" id="KW-0418">Kinase</keyword>
<dbReference type="Pfam" id="PF00512">
    <property type="entry name" value="HisKA"/>
    <property type="match status" value="1"/>
</dbReference>
<dbReference type="Gene3D" id="3.30.565.10">
    <property type="entry name" value="Histidine kinase-like ATPase, C-terminal domain"/>
    <property type="match status" value="1"/>
</dbReference>
<dbReference type="EC" id="2.7.13.3" evidence="3"/>
<dbReference type="CDD" id="cd06225">
    <property type="entry name" value="HAMP"/>
    <property type="match status" value="1"/>
</dbReference>
<dbReference type="CDD" id="cd00082">
    <property type="entry name" value="HisKA"/>
    <property type="match status" value="1"/>
</dbReference>
<dbReference type="PANTHER" id="PTHR44936">
    <property type="entry name" value="SENSOR PROTEIN CREC"/>
    <property type="match status" value="1"/>
</dbReference>
<dbReference type="PANTHER" id="PTHR44936:SF10">
    <property type="entry name" value="SENSOR PROTEIN RSTB"/>
    <property type="match status" value="1"/>
</dbReference>
<dbReference type="InterPro" id="IPR005467">
    <property type="entry name" value="His_kinase_dom"/>
</dbReference>
<feature type="transmembrane region" description="Helical" evidence="10">
    <location>
        <begin position="240"/>
        <end position="260"/>
    </location>
</feature>
<evidence type="ECO:0000256" key="6">
    <source>
        <dbReference type="ARBA" id="ARBA00022679"/>
    </source>
</evidence>
<name>A0ABY4JZJ1_9GAMM</name>
<dbReference type="InterPro" id="IPR036097">
    <property type="entry name" value="HisK_dim/P_sf"/>
</dbReference>
<evidence type="ECO:0000256" key="4">
    <source>
        <dbReference type="ARBA" id="ARBA00022475"/>
    </source>
</evidence>
<keyword evidence="4" id="KW-1003">Cell membrane</keyword>
<evidence type="ECO:0000256" key="1">
    <source>
        <dbReference type="ARBA" id="ARBA00000085"/>
    </source>
</evidence>
<proteinExistence type="predicted"/>
<keyword evidence="10" id="KW-0812">Transmembrane</keyword>
<sequence>MFKHSIFLRIYGGLVILVVLVALFGYLLVQIINYQRAQEYRESLTDGISYIITEGISRQPNAQQKLDWISDASDLLELPIYFVDANKVSLTRTEKKRIDEQKAAVRYDASNAVTYVILGIKDDPNHYIYIRVDNFNERQMKALPVFIMDYLVYYPGQEKEYLQKLQSKFSYSVSIENIQNLPLDSEQIGRLRLDHSIVLYRDNATTRGTNVSIVSPMSNSYSQVLVLGPIPLFNWMPVQLAAGITLLSLFVLSLGVYGLLVPMQRKVRQVNHALNGMKAGDMSIRLPVDGSDEMASLASSYNSMSDHIQRLIEAQRELMRAVSHELRTPVARIRFGMEILAEDDDYDSRLQQVDMIDKDIEALNNLIDEIMTYAKLEQGTPSFDYEKVVLLEVLEQVATETEALKTQKEIILNAPPEYLQVDAEYRYLHRVVQNLVGNAIRYCDNKVMISGGVNDHGKAYICVEDDGAGIPEQDRKRVFEAFARLDDSRTRASGGYGLGLSIVSRIAYWFGGEIRVDESPTLGGARFIMTWPAKRFKSEKKNYLKGMIDGKSE</sequence>
<keyword evidence="6" id="KW-0808">Transferase</keyword>
<feature type="domain" description="HAMP" evidence="12">
    <location>
        <begin position="263"/>
        <end position="313"/>
    </location>
</feature>
<dbReference type="SUPFAM" id="SSF158472">
    <property type="entry name" value="HAMP domain-like"/>
    <property type="match status" value="1"/>
</dbReference>
<dbReference type="Gene3D" id="1.10.287.130">
    <property type="match status" value="1"/>
</dbReference>
<evidence type="ECO:0000259" key="11">
    <source>
        <dbReference type="PROSITE" id="PS50109"/>
    </source>
</evidence>
<dbReference type="SUPFAM" id="SSF55874">
    <property type="entry name" value="ATPase domain of HSP90 chaperone/DNA topoisomerase II/histidine kinase"/>
    <property type="match status" value="1"/>
</dbReference>
<gene>
    <name evidence="13" type="primary">bfmS</name>
    <name evidence="13" type="ORF">MZO21_03060</name>
</gene>
<keyword evidence="10" id="KW-0472">Membrane</keyword>
<dbReference type="InterPro" id="IPR004358">
    <property type="entry name" value="Sig_transdc_His_kin-like_C"/>
</dbReference>
<dbReference type="InterPro" id="IPR003594">
    <property type="entry name" value="HATPase_dom"/>
</dbReference>
<accession>A0ABY4JZJ1</accession>
<evidence type="ECO:0000313" key="13">
    <source>
        <dbReference type="EMBL" id="UPO23823.1"/>
    </source>
</evidence>
<evidence type="ECO:0000256" key="7">
    <source>
        <dbReference type="ARBA" id="ARBA00022741"/>
    </source>
</evidence>
<evidence type="ECO:0000256" key="10">
    <source>
        <dbReference type="SAM" id="Phobius"/>
    </source>
</evidence>
<dbReference type="SMART" id="SM00388">
    <property type="entry name" value="HisKA"/>
    <property type="match status" value="1"/>
</dbReference>
<dbReference type="InterPro" id="IPR003661">
    <property type="entry name" value="HisK_dim/P_dom"/>
</dbReference>